<dbReference type="InterPro" id="IPR045863">
    <property type="entry name" value="CorA_TM1_TM2"/>
</dbReference>
<dbReference type="SUPFAM" id="SSF144083">
    <property type="entry name" value="Magnesium transport protein CorA, transmembrane region"/>
    <property type="match status" value="1"/>
</dbReference>
<keyword evidence="9" id="KW-0406">Ion transport</keyword>
<evidence type="ECO:0000256" key="7">
    <source>
        <dbReference type="ARBA" id="ARBA00022833"/>
    </source>
</evidence>
<keyword evidence="7" id="KW-0862">Zinc</keyword>
<dbReference type="Proteomes" id="UP001589683">
    <property type="component" value="Unassembled WGS sequence"/>
</dbReference>
<keyword evidence="4" id="KW-1003">Cell membrane</keyword>
<feature type="transmembrane region" description="Helical" evidence="11">
    <location>
        <begin position="268"/>
        <end position="288"/>
    </location>
</feature>
<evidence type="ECO:0000313" key="13">
    <source>
        <dbReference type="Proteomes" id="UP001589683"/>
    </source>
</evidence>
<sequence>MADETHFAKDITPICAFDVMPDGRAIPAPDTLPTASEQAAYRWLHFDLNDPNLKNWVGTHVSPIAGAALLQSETRPRCDIHEDGIILNLRVVNANPGQDADDMVSLRLWVSKNLIISARIRKVFAVDDLRQAAETGAAPGTVSGFLNQLTEAITARIEKTTVELGDATDQLEDEAEDSTQNDSPTLAQLRKSVIKFRRYIGPQREAMWAMVETETGIFNKAARLRLRETANRVTRSVEELDSIRDRLTVLQDHLATQHASLQARNSHVLSIVAAIFLPLGFLTGLFGVNVAGMPGIDWPYAFAALTGGTLVLGILVYAVLKQLKWF</sequence>
<comment type="subcellular location">
    <subcellularLocation>
        <location evidence="1">Cell membrane</location>
        <topology evidence="1">Multi-pass membrane protein</topology>
    </subcellularLocation>
</comment>
<protein>
    <submittedName>
        <fullName evidence="12">Zinc transporter ZntB</fullName>
    </submittedName>
</protein>
<evidence type="ECO:0000256" key="10">
    <source>
        <dbReference type="ARBA" id="ARBA00023136"/>
    </source>
</evidence>
<keyword evidence="8 11" id="KW-1133">Transmembrane helix</keyword>
<dbReference type="Pfam" id="PF01544">
    <property type="entry name" value="CorA"/>
    <property type="match status" value="1"/>
</dbReference>
<dbReference type="RefSeq" id="WP_213888256.1">
    <property type="nucleotide sequence ID" value="NZ_JAGFNU010000003.1"/>
</dbReference>
<gene>
    <name evidence="12" type="ORF">ACFFUT_16190</name>
</gene>
<evidence type="ECO:0000256" key="1">
    <source>
        <dbReference type="ARBA" id="ARBA00004651"/>
    </source>
</evidence>
<dbReference type="Gene3D" id="3.30.460.20">
    <property type="entry name" value="CorA soluble domain-like"/>
    <property type="match status" value="1"/>
</dbReference>
<keyword evidence="10 11" id="KW-0472">Membrane</keyword>
<keyword evidence="5" id="KW-0997">Cell inner membrane</keyword>
<dbReference type="InterPro" id="IPR002523">
    <property type="entry name" value="MgTranspt_CorA/ZnTranspt_ZntB"/>
</dbReference>
<dbReference type="CDD" id="cd12833">
    <property type="entry name" value="ZntB-like_1"/>
    <property type="match status" value="1"/>
</dbReference>
<evidence type="ECO:0000256" key="3">
    <source>
        <dbReference type="ARBA" id="ARBA00022448"/>
    </source>
</evidence>
<evidence type="ECO:0000256" key="2">
    <source>
        <dbReference type="ARBA" id="ARBA00009765"/>
    </source>
</evidence>
<comment type="caution">
    <text evidence="12">The sequence shown here is derived from an EMBL/GenBank/DDBJ whole genome shotgun (WGS) entry which is preliminary data.</text>
</comment>
<keyword evidence="6 11" id="KW-0812">Transmembrane</keyword>
<evidence type="ECO:0000256" key="5">
    <source>
        <dbReference type="ARBA" id="ARBA00022519"/>
    </source>
</evidence>
<keyword evidence="13" id="KW-1185">Reference proteome</keyword>
<dbReference type="PANTHER" id="PTHR46494">
    <property type="entry name" value="CORA FAMILY METAL ION TRANSPORTER (EUROFUNG)"/>
    <property type="match status" value="1"/>
</dbReference>
<evidence type="ECO:0000256" key="11">
    <source>
        <dbReference type="SAM" id="Phobius"/>
    </source>
</evidence>
<proteinExistence type="inferred from homology"/>
<keyword evidence="3" id="KW-0813">Transport</keyword>
<dbReference type="PANTHER" id="PTHR46494:SF3">
    <property type="entry name" value="ZINC TRANSPORT PROTEIN ZNTB"/>
    <property type="match status" value="1"/>
</dbReference>
<dbReference type="SUPFAM" id="SSF143865">
    <property type="entry name" value="CorA soluble domain-like"/>
    <property type="match status" value="1"/>
</dbReference>
<accession>A0ABV5JIP3</accession>
<reference evidence="12 13" key="1">
    <citation type="submission" date="2024-09" db="EMBL/GenBank/DDBJ databases">
        <authorList>
            <person name="Sun Q."/>
            <person name="Mori K."/>
        </authorList>
    </citation>
    <scope>NUCLEOTIDE SEQUENCE [LARGE SCALE GENOMIC DNA]</scope>
    <source>
        <strain evidence="12 13">CECT 8726</strain>
    </source>
</reference>
<organism evidence="12 13">
    <name type="scientific">Pseudohalocynthiibacter aestuariivivens</name>
    <dbReference type="NCBI Taxonomy" id="1591409"/>
    <lineage>
        <taxon>Bacteria</taxon>
        <taxon>Pseudomonadati</taxon>
        <taxon>Pseudomonadota</taxon>
        <taxon>Alphaproteobacteria</taxon>
        <taxon>Rhodobacterales</taxon>
        <taxon>Paracoccaceae</taxon>
        <taxon>Pseudohalocynthiibacter</taxon>
    </lineage>
</organism>
<evidence type="ECO:0000256" key="9">
    <source>
        <dbReference type="ARBA" id="ARBA00023065"/>
    </source>
</evidence>
<evidence type="ECO:0000256" key="8">
    <source>
        <dbReference type="ARBA" id="ARBA00022989"/>
    </source>
</evidence>
<name>A0ABV5JIP3_9RHOB</name>
<evidence type="ECO:0000313" key="12">
    <source>
        <dbReference type="EMBL" id="MFB9233332.1"/>
    </source>
</evidence>
<dbReference type="EMBL" id="JBHMEA010000049">
    <property type="protein sequence ID" value="MFB9233332.1"/>
    <property type="molecule type" value="Genomic_DNA"/>
</dbReference>
<evidence type="ECO:0000256" key="6">
    <source>
        <dbReference type="ARBA" id="ARBA00022692"/>
    </source>
</evidence>
<evidence type="ECO:0000256" key="4">
    <source>
        <dbReference type="ARBA" id="ARBA00022475"/>
    </source>
</evidence>
<feature type="transmembrane region" description="Helical" evidence="11">
    <location>
        <begin position="300"/>
        <end position="320"/>
    </location>
</feature>
<comment type="similarity">
    <text evidence="2">Belongs to the CorA metal ion transporter (MIT) (TC 1.A.35) family.</text>
</comment>
<dbReference type="InterPro" id="IPR045861">
    <property type="entry name" value="CorA_cytoplasmic_dom"/>
</dbReference>
<dbReference type="Gene3D" id="1.20.58.340">
    <property type="entry name" value="Magnesium transport protein CorA, transmembrane region"/>
    <property type="match status" value="2"/>
</dbReference>